<protein>
    <submittedName>
        <fullName evidence="1">Uncharacterized protein</fullName>
    </submittedName>
</protein>
<evidence type="ECO:0000313" key="1">
    <source>
        <dbReference type="EMBL" id="JAD62920.1"/>
    </source>
</evidence>
<organism evidence="1">
    <name type="scientific">Arundo donax</name>
    <name type="common">Giant reed</name>
    <name type="synonym">Donax arundinaceus</name>
    <dbReference type="NCBI Taxonomy" id="35708"/>
    <lineage>
        <taxon>Eukaryota</taxon>
        <taxon>Viridiplantae</taxon>
        <taxon>Streptophyta</taxon>
        <taxon>Embryophyta</taxon>
        <taxon>Tracheophyta</taxon>
        <taxon>Spermatophyta</taxon>
        <taxon>Magnoliopsida</taxon>
        <taxon>Liliopsida</taxon>
        <taxon>Poales</taxon>
        <taxon>Poaceae</taxon>
        <taxon>PACMAD clade</taxon>
        <taxon>Arundinoideae</taxon>
        <taxon>Arundineae</taxon>
        <taxon>Arundo</taxon>
    </lineage>
</organism>
<reference evidence="1" key="1">
    <citation type="submission" date="2014-09" db="EMBL/GenBank/DDBJ databases">
        <authorList>
            <person name="Magalhaes I.L.F."/>
            <person name="Oliveira U."/>
            <person name="Santos F.R."/>
            <person name="Vidigal T.H.D.A."/>
            <person name="Brescovit A.D."/>
            <person name="Santos A.J."/>
        </authorList>
    </citation>
    <scope>NUCLEOTIDE SEQUENCE</scope>
    <source>
        <tissue evidence="1">Shoot tissue taken approximately 20 cm above the soil surface</tissue>
    </source>
</reference>
<accession>A0A0A9BNV1</accession>
<dbReference type="AlphaFoldDB" id="A0A0A9BNV1"/>
<proteinExistence type="predicted"/>
<reference evidence="1" key="2">
    <citation type="journal article" date="2015" name="Data Brief">
        <title>Shoot transcriptome of the giant reed, Arundo donax.</title>
        <authorList>
            <person name="Barrero R.A."/>
            <person name="Guerrero F.D."/>
            <person name="Moolhuijzen P."/>
            <person name="Goolsby J.A."/>
            <person name="Tidwell J."/>
            <person name="Bellgard S.E."/>
            <person name="Bellgard M.I."/>
        </authorList>
    </citation>
    <scope>NUCLEOTIDE SEQUENCE</scope>
    <source>
        <tissue evidence="1">Shoot tissue taken approximately 20 cm above the soil surface</tissue>
    </source>
</reference>
<sequence length="28" mass="3603">MMMYRLTYYAWKRVKDNETPFFHSNLLF</sequence>
<dbReference type="EMBL" id="GBRH01234975">
    <property type="protein sequence ID" value="JAD62920.1"/>
    <property type="molecule type" value="Transcribed_RNA"/>
</dbReference>
<name>A0A0A9BNV1_ARUDO</name>